<sequence>MRTESFFEWLGQLLGSIIRTIVDALEGFFDLIASAGHNFLEGLSGALGMDHSLLSLVALVLGLWLLFSAVRAFMRRSFISGLIWLLLGLWLMSWLIR</sequence>
<organism evidence="2 3">
    <name type="scientific">Stutzerimonas kirkiae</name>
    <dbReference type="NCBI Taxonomy" id="2211392"/>
    <lineage>
        <taxon>Bacteria</taxon>
        <taxon>Pseudomonadati</taxon>
        <taxon>Pseudomonadota</taxon>
        <taxon>Gammaproteobacteria</taxon>
        <taxon>Pseudomonadales</taxon>
        <taxon>Pseudomonadaceae</taxon>
        <taxon>Stutzerimonas</taxon>
    </lineage>
</organism>
<evidence type="ECO:0000256" key="1">
    <source>
        <dbReference type="SAM" id="Phobius"/>
    </source>
</evidence>
<keyword evidence="3" id="KW-1185">Reference proteome</keyword>
<comment type="caution">
    <text evidence="2">The sequence shown here is derived from an EMBL/GenBank/DDBJ whole genome shotgun (WGS) entry which is preliminary data.</text>
</comment>
<evidence type="ECO:0000313" key="3">
    <source>
        <dbReference type="Proteomes" id="UP000292639"/>
    </source>
</evidence>
<name>A0A4Q9RDL2_9GAMM</name>
<dbReference type="AlphaFoldDB" id="A0A4Q9RDL2"/>
<keyword evidence="1" id="KW-0812">Transmembrane</keyword>
<feature type="transmembrane region" description="Helical" evidence="1">
    <location>
        <begin position="77"/>
        <end position="96"/>
    </location>
</feature>
<dbReference type="RefSeq" id="WP_131183316.1">
    <property type="nucleotide sequence ID" value="NZ_QJUO01000003.1"/>
</dbReference>
<protein>
    <submittedName>
        <fullName evidence="2">Uncharacterized protein</fullName>
    </submittedName>
</protein>
<proteinExistence type="predicted"/>
<keyword evidence="1" id="KW-0472">Membrane</keyword>
<gene>
    <name evidence="2" type="ORF">DNJ96_00385</name>
</gene>
<dbReference type="EMBL" id="QJUP01000001">
    <property type="protein sequence ID" value="TBU99796.1"/>
    <property type="molecule type" value="Genomic_DNA"/>
</dbReference>
<evidence type="ECO:0000313" key="2">
    <source>
        <dbReference type="EMBL" id="TBU99796.1"/>
    </source>
</evidence>
<dbReference type="Proteomes" id="UP000292639">
    <property type="component" value="Unassembled WGS sequence"/>
</dbReference>
<reference evidence="2 3" key="1">
    <citation type="submission" date="2018-06" db="EMBL/GenBank/DDBJ databases">
        <title>Three novel Pseudomonas species isolated from symptomatic oak.</title>
        <authorList>
            <person name="Bueno-Gonzalez V."/>
            <person name="Brady C."/>
        </authorList>
    </citation>
    <scope>NUCLEOTIDE SEQUENCE [LARGE SCALE GENOMIC DNA]</scope>
    <source>
        <strain evidence="2 3">P17C</strain>
    </source>
</reference>
<feature type="transmembrane region" description="Helical" evidence="1">
    <location>
        <begin position="52"/>
        <end position="70"/>
    </location>
</feature>
<accession>A0A4Q9RDL2</accession>
<dbReference type="OrthoDB" id="7361737at2"/>
<keyword evidence="1" id="KW-1133">Transmembrane helix</keyword>